<dbReference type="Proteomes" id="UP000799770">
    <property type="component" value="Unassembled WGS sequence"/>
</dbReference>
<protein>
    <submittedName>
        <fullName evidence="2">Uncharacterized protein</fullName>
    </submittedName>
</protein>
<feature type="non-terminal residue" evidence="2">
    <location>
        <position position="237"/>
    </location>
</feature>
<evidence type="ECO:0000256" key="1">
    <source>
        <dbReference type="SAM" id="Phobius"/>
    </source>
</evidence>
<evidence type="ECO:0000313" key="3">
    <source>
        <dbReference type="Proteomes" id="UP000799770"/>
    </source>
</evidence>
<feature type="transmembrane region" description="Helical" evidence="1">
    <location>
        <begin position="106"/>
        <end position="128"/>
    </location>
</feature>
<evidence type="ECO:0000313" key="2">
    <source>
        <dbReference type="EMBL" id="KAF2117317.1"/>
    </source>
</evidence>
<gene>
    <name evidence="2" type="ORF">BDV96DRAFT_451402</name>
</gene>
<dbReference type="AlphaFoldDB" id="A0A6A5ZF11"/>
<name>A0A6A5ZF11_9PLEO</name>
<feature type="transmembrane region" description="Helical" evidence="1">
    <location>
        <begin position="172"/>
        <end position="195"/>
    </location>
</feature>
<feature type="transmembrane region" description="Helical" evidence="1">
    <location>
        <begin position="6"/>
        <end position="30"/>
    </location>
</feature>
<keyword evidence="1" id="KW-0812">Transmembrane</keyword>
<proteinExistence type="predicted"/>
<organism evidence="2 3">
    <name type="scientific">Lophiotrema nucula</name>
    <dbReference type="NCBI Taxonomy" id="690887"/>
    <lineage>
        <taxon>Eukaryota</taxon>
        <taxon>Fungi</taxon>
        <taxon>Dikarya</taxon>
        <taxon>Ascomycota</taxon>
        <taxon>Pezizomycotina</taxon>
        <taxon>Dothideomycetes</taxon>
        <taxon>Pleosporomycetidae</taxon>
        <taxon>Pleosporales</taxon>
        <taxon>Lophiotremataceae</taxon>
        <taxon>Lophiotrema</taxon>
    </lineage>
</organism>
<dbReference type="OrthoDB" id="2396694at2759"/>
<feature type="transmembrane region" description="Helical" evidence="1">
    <location>
        <begin position="140"/>
        <end position="160"/>
    </location>
</feature>
<reference evidence="2" key="1">
    <citation type="journal article" date="2020" name="Stud. Mycol.">
        <title>101 Dothideomycetes genomes: a test case for predicting lifestyles and emergence of pathogens.</title>
        <authorList>
            <person name="Haridas S."/>
            <person name="Albert R."/>
            <person name="Binder M."/>
            <person name="Bloem J."/>
            <person name="Labutti K."/>
            <person name="Salamov A."/>
            <person name="Andreopoulos B."/>
            <person name="Baker S."/>
            <person name="Barry K."/>
            <person name="Bills G."/>
            <person name="Bluhm B."/>
            <person name="Cannon C."/>
            <person name="Castanera R."/>
            <person name="Culley D."/>
            <person name="Daum C."/>
            <person name="Ezra D."/>
            <person name="Gonzalez J."/>
            <person name="Henrissat B."/>
            <person name="Kuo A."/>
            <person name="Liang C."/>
            <person name="Lipzen A."/>
            <person name="Lutzoni F."/>
            <person name="Magnuson J."/>
            <person name="Mondo S."/>
            <person name="Nolan M."/>
            <person name="Ohm R."/>
            <person name="Pangilinan J."/>
            <person name="Park H.-J."/>
            <person name="Ramirez L."/>
            <person name="Alfaro M."/>
            <person name="Sun H."/>
            <person name="Tritt A."/>
            <person name="Yoshinaga Y."/>
            <person name="Zwiers L.-H."/>
            <person name="Turgeon B."/>
            <person name="Goodwin S."/>
            <person name="Spatafora J."/>
            <person name="Crous P."/>
            <person name="Grigoriev I."/>
        </authorList>
    </citation>
    <scope>NUCLEOTIDE SEQUENCE</scope>
    <source>
        <strain evidence="2">CBS 627.86</strain>
    </source>
</reference>
<keyword evidence="1" id="KW-1133">Transmembrane helix</keyword>
<accession>A0A6A5ZF11</accession>
<keyword evidence="1" id="KW-0472">Membrane</keyword>
<dbReference type="EMBL" id="ML977319">
    <property type="protein sequence ID" value="KAF2117317.1"/>
    <property type="molecule type" value="Genomic_DNA"/>
</dbReference>
<keyword evidence="3" id="KW-1185">Reference proteome</keyword>
<sequence length="237" mass="26403">IHRCRITWHFILIGVWKLVTSVSLACVTIHRALIIRQQLKDGSGTPASVPLKTYGNSYPHTAYSPYTPPSGSGHHGLYQQQGNSRSGFFEPEDVGSIRPQPNNKPLYWLILYFAGTVTGMVGLLALVYTSFRHNQDVRSLTIGFAVVIAILPALTAVYWYKKHLEMEGGGRVMANAMLYTVGGAFLSFFMVFGFFSALYSDLVLGAIAQKWSGAPSEDYAALYWTWFIAKRFPMVSF</sequence>
<feature type="non-terminal residue" evidence="2">
    <location>
        <position position="1"/>
    </location>
</feature>